<dbReference type="InterPro" id="IPR022536">
    <property type="entry name" value="EspC"/>
</dbReference>
<proteinExistence type="predicted"/>
<keyword evidence="2" id="KW-1185">Reference proteome</keyword>
<accession>A0ABP6L4U7</accession>
<sequence length="104" mass="10990">MGFEVHPDDLDSYAAQVGRAAEDFGHAGRYAQQNGHVAVADDGLFGLIAGAHSGVVERVSAALTKAESVLRAAETELAKSATYYRQADHGNAARLDATYPTSKR</sequence>
<evidence type="ECO:0000313" key="2">
    <source>
        <dbReference type="Proteomes" id="UP001501532"/>
    </source>
</evidence>
<dbReference type="Proteomes" id="UP001501532">
    <property type="component" value="Unassembled WGS sequence"/>
</dbReference>
<gene>
    <name evidence="1" type="ORF">GCM10010448_10960</name>
</gene>
<name>A0ABP6L4U7_9ACTN</name>
<evidence type="ECO:0008006" key="3">
    <source>
        <dbReference type="Google" id="ProtNLM"/>
    </source>
</evidence>
<comment type="caution">
    <text evidence="1">The sequence shown here is derived from an EMBL/GenBank/DDBJ whole genome shotgun (WGS) entry which is preliminary data.</text>
</comment>
<dbReference type="Pfam" id="PF10824">
    <property type="entry name" value="T7SS_ESX_EspC"/>
    <property type="match status" value="1"/>
</dbReference>
<organism evidence="1 2">
    <name type="scientific">Streptomyces glomeratus</name>
    <dbReference type="NCBI Taxonomy" id="284452"/>
    <lineage>
        <taxon>Bacteria</taxon>
        <taxon>Bacillati</taxon>
        <taxon>Actinomycetota</taxon>
        <taxon>Actinomycetes</taxon>
        <taxon>Kitasatosporales</taxon>
        <taxon>Streptomycetaceae</taxon>
        <taxon>Streptomyces</taxon>
    </lineage>
</organism>
<dbReference type="Gene3D" id="1.10.287.1060">
    <property type="entry name" value="ESAT-6-like"/>
    <property type="match status" value="1"/>
</dbReference>
<reference evidence="2" key="1">
    <citation type="journal article" date="2019" name="Int. J. Syst. Evol. Microbiol.">
        <title>The Global Catalogue of Microorganisms (GCM) 10K type strain sequencing project: providing services to taxonomists for standard genome sequencing and annotation.</title>
        <authorList>
            <consortium name="The Broad Institute Genomics Platform"/>
            <consortium name="The Broad Institute Genome Sequencing Center for Infectious Disease"/>
            <person name="Wu L."/>
            <person name="Ma J."/>
        </authorList>
    </citation>
    <scope>NUCLEOTIDE SEQUENCE [LARGE SCALE GENOMIC DNA]</scope>
    <source>
        <strain evidence="2">JCM 9091</strain>
    </source>
</reference>
<evidence type="ECO:0000313" key="1">
    <source>
        <dbReference type="EMBL" id="GAA3030779.1"/>
    </source>
</evidence>
<dbReference type="EMBL" id="BAAAUF010000009">
    <property type="protein sequence ID" value="GAA3030779.1"/>
    <property type="molecule type" value="Genomic_DNA"/>
</dbReference>
<dbReference type="RefSeq" id="WP_234516504.1">
    <property type="nucleotide sequence ID" value="NZ_BAAAUF010000009.1"/>
</dbReference>
<protein>
    <recommendedName>
        <fullName evidence="3">ESX-1 secretion-associated protein</fullName>
    </recommendedName>
</protein>